<dbReference type="EMBL" id="WMEY01000003">
    <property type="protein sequence ID" value="MYL64201.1"/>
    <property type="molecule type" value="Genomic_DNA"/>
</dbReference>
<dbReference type="AlphaFoldDB" id="A0A845F078"/>
<protein>
    <recommendedName>
        <fullName evidence="5">DUF3221 domain-containing protein</fullName>
    </recommendedName>
</protein>
<proteinExistence type="predicted"/>
<feature type="compositionally biased region" description="Acidic residues" evidence="1">
    <location>
        <begin position="65"/>
        <end position="77"/>
    </location>
</feature>
<reference evidence="3 4" key="1">
    <citation type="submission" date="2019-11" db="EMBL/GenBank/DDBJ databases">
        <title>Genome sequences of 17 halophilic strains isolated from different environments.</title>
        <authorList>
            <person name="Furrow R.E."/>
        </authorList>
    </citation>
    <scope>NUCLEOTIDE SEQUENCE [LARGE SCALE GENOMIC DNA]</scope>
    <source>
        <strain evidence="3 4">22506_14_FS</strain>
    </source>
</reference>
<accession>A0A845F078</accession>
<feature type="region of interest" description="Disordered" evidence="1">
    <location>
        <begin position="50"/>
        <end position="81"/>
    </location>
</feature>
<evidence type="ECO:0000313" key="3">
    <source>
        <dbReference type="EMBL" id="MYL64201.1"/>
    </source>
</evidence>
<evidence type="ECO:0000256" key="2">
    <source>
        <dbReference type="SAM" id="SignalP"/>
    </source>
</evidence>
<feature type="signal peptide" evidence="2">
    <location>
        <begin position="1"/>
        <end position="25"/>
    </location>
</feature>
<dbReference type="RefSeq" id="WP_160919630.1">
    <property type="nucleotide sequence ID" value="NZ_WMEY01000003.1"/>
</dbReference>
<keyword evidence="2" id="KW-0732">Signal</keyword>
<gene>
    <name evidence="3" type="ORF">GLW07_12650</name>
</gene>
<feature type="chain" id="PRO_5032485463" description="DUF3221 domain-containing protein" evidence="2">
    <location>
        <begin position="26"/>
        <end position="131"/>
    </location>
</feature>
<evidence type="ECO:0008006" key="5">
    <source>
        <dbReference type="Google" id="ProtNLM"/>
    </source>
</evidence>
<evidence type="ECO:0000256" key="1">
    <source>
        <dbReference type="SAM" id="MobiDB-lite"/>
    </source>
</evidence>
<organism evidence="3 4">
    <name type="scientific">Guptibacillus hwajinpoensis</name>
    <dbReference type="NCBI Taxonomy" id="208199"/>
    <lineage>
        <taxon>Bacteria</taxon>
        <taxon>Bacillati</taxon>
        <taxon>Bacillota</taxon>
        <taxon>Bacilli</taxon>
        <taxon>Bacillales</taxon>
        <taxon>Guptibacillaceae</taxon>
        <taxon>Guptibacillus</taxon>
    </lineage>
</organism>
<sequence length="131" mass="14823">MNMLRGTILSVLLLCFVLAISTAFANGQDQNLAYETGEVQEKLIRYEKPQVTAEVDQKTDTNKNEDDEELTNEDAEEATNAPVEKPYYYLIVNKTPYLADKSDWESVEEGQIVTLGYEEGNVHVVKTIDEE</sequence>
<evidence type="ECO:0000313" key="4">
    <source>
        <dbReference type="Proteomes" id="UP000447833"/>
    </source>
</evidence>
<dbReference type="Proteomes" id="UP000447833">
    <property type="component" value="Unassembled WGS sequence"/>
</dbReference>
<name>A0A845F078_9BACL</name>
<feature type="compositionally biased region" description="Basic and acidic residues" evidence="1">
    <location>
        <begin position="55"/>
        <end position="64"/>
    </location>
</feature>
<comment type="caution">
    <text evidence="3">The sequence shown here is derived from an EMBL/GenBank/DDBJ whole genome shotgun (WGS) entry which is preliminary data.</text>
</comment>